<name>A0ABQ6ACZ9_9PROT</name>
<dbReference type="PRINTS" id="PR00455">
    <property type="entry name" value="HTHTETR"/>
</dbReference>
<dbReference type="InterPro" id="IPR050109">
    <property type="entry name" value="HTH-type_TetR-like_transc_reg"/>
</dbReference>
<evidence type="ECO:0000313" key="4">
    <source>
        <dbReference type="EMBL" id="GLR68088.1"/>
    </source>
</evidence>
<organism evidence="4 5">
    <name type="scientific">Acidocella aquatica</name>
    <dbReference type="NCBI Taxonomy" id="1922313"/>
    <lineage>
        <taxon>Bacteria</taxon>
        <taxon>Pseudomonadati</taxon>
        <taxon>Pseudomonadota</taxon>
        <taxon>Alphaproteobacteria</taxon>
        <taxon>Acetobacterales</taxon>
        <taxon>Acidocellaceae</taxon>
        <taxon>Acidocella</taxon>
    </lineage>
</organism>
<proteinExistence type="predicted"/>
<dbReference type="SUPFAM" id="SSF48498">
    <property type="entry name" value="Tetracyclin repressor-like, C-terminal domain"/>
    <property type="match status" value="1"/>
</dbReference>
<dbReference type="PANTHER" id="PTHR30328:SF54">
    <property type="entry name" value="HTH-TYPE TRANSCRIPTIONAL REPRESSOR SCO4008"/>
    <property type="match status" value="1"/>
</dbReference>
<dbReference type="Gene3D" id="1.10.357.10">
    <property type="entry name" value="Tetracycline Repressor, domain 2"/>
    <property type="match status" value="1"/>
</dbReference>
<dbReference type="PROSITE" id="PS50977">
    <property type="entry name" value="HTH_TETR_2"/>
    <property type="match status" value="1"/>
</dbReference>
<dbReference type="InterPro" id="IPR036271">
    <property type="entry name" value="Tet_transcr_reg_TetR-rel_C_sf"/>
</dbReference>
<comment type="caution">
    <text evidence="4">The sequence shown here is derived from an EMBL/GenBank/DDBJ whole genome shotgun (WGS) entry which is preliminary data.</text>
</comment>
<keyword evidence="1 2" id="KW-0238">DNA-binding</keyword>
<dbReference type="EMBL" id="BSOS01000077">
    <property type="protein sequence ID" value="GLR68088.1"/>
    <property type="molecule type" value="Genomic_DNA"/>
</dbReference>
<gene>
    <name evidence="4" type="ORF">GCM10010909_27690</name>
</gene>
<keyword evidence="5" id="KW-1185">Reference proteome</keyword>
<evidence type="ECO:0000256" key="2">
    <source>
        <dbReference type="PROSITE-ProRule" id="PRU00335"/>
    </source>
</evidence>
<protein>
    <submittedName>
        <fullName evidence="4">Transcriptional regulator</fullName>
    </submittedName>
</protein>
<dbReference type="PANTHER" id="PTHR30328">
    <property type="entry name" value="TRANSCRIPTIONAL REPRESSOR"/>
    <property type="match status" value="1"/>
</dbReference>
<dbReference type="Pfam" id="PF17938">
    <property type="entry name" value="TetR_C_29"/>
    <property type="match status" value="1"/>
</dbReference>
<dbReference type="SUPFAM" id="SSF46689">
    <property type="entry name" value="Homeodomain-like"/>
    <property type="match status" value="1"/>
</dbReference>
<dbReference type="Proteomes" id="UP001156641">
    <property type="component" value="Unassembled WGS sequence"/>
</dbReference>
<evidence type="ECO:0000259" key="3">
    <source>
        <dbReference type="PROSITE" id="PS50977"/>
    </source>
</evidence>
<sequence length="211" mass="23495">MHAPPKKTDTLHRILVAARTEFTEKGFDAARLETVARAAKVTKQLIYHYFQSKDELYRVVFDSQSAAVISLLAHTSYETLPPREAITRLINRIVDLHLENPGVTTFTLDQGLHRAQHIDAQTGFAPLTREFISKVIEPILRHGARTGDFRSDVDPALFYATVFHLAAGCFLMGPAMTRTIGIDFASPEGVARWRAHAVDFILASLRAAPES</sequence>
<dbReference type="Pfam" id="PF00440">
    <property type="entry name" value="TetR_N"/>
    <property type="match status" value="1"/>
</dbReference>
<dbReference type="InterPro" id="IPR001647">
    <property type="entry name" value="HTH_TetR"/>
</dbReference>
<feature type="domain" description="HTH tetR-type" evidence="3">
    <location>
        <begin position="8"/>
        <end position="68"/>
    </location>
</feature>
<dbReference type="InterPro" id="IPR009057">
    <property type="entry name" value="Homeodomain-like_sf"/>
</dbReference>
<dbReference type="InterPro" id="IPR041474">
    <property type="entry name" value="NicS_C"/>
</dbReference>
<reference evidence="5" key="1">
    <citation type="journal article" date="2019" name="Int. J. Syst. Evol. Microbiol.">
        <title>The Global Catalogue of Microorganisms (GCM) 10K type strain sequencing project: providing services to taxonomists for standard genome sequencing and annotation.</title>
        <authorList>
            <consortium name="The Broad Institute Genomics Platform"/>
            <consortium name="The Broad Institute Genome Sequencing Center for Infectious Disease"/>
            <person name="Wu L."/>
            <person name="Ma J."/>
        </authorList>
    </citation>
    <scope>NUCLEOTIDE SEQUENCE [LARGE SCALE GENOMIC DNA]</scope>
    <source>
        <strain evidence="5">NBRC 112502</strain>
    </source>
</reference>
<feature type="DNA-binding region" description="H-T-H motif" evidence="2">
    <location>
        <begin position="31"/>
        <end position="50"/>
    </location>
</feature>
<accession>A0ABQ6ACZ9</accession>
<evidence type="ECO:0000313" key="5">
    <source>
        <dbReference type="Proteomes" id="UP001156641"/>
    </source>
</evidence>
<evidence type="ECO:0000256" key="1">
    <source>
        <dbReference type="ARBA" id="ARBA00023125"/>
    </source>
</evidence>